<reference evidence="3" key="1">
    <citation type="submission" date="2022-03" db="EMBL/GenBank/DDBJ databases">
        <authorList>
            <person name="Martin C."/>
        </authorList>
    </citation>
    <scope>NUCLEOTIDE SEQUENCE</scope>
</reference>
<feature type="region of interest" description="Disordered" evidence="2">
    <location>
        <begin position="1"/>
        <end position="53"/>
    </location>
</feature>
<dbReference type="PANTHER" id="PTHR22367:SF2">
    <property type="entry name" value="COILED-COIL DOMAIN-CONTAINING PROTEIN 14"/>
    <property type="match status" value="1"/>
</dbReference>
<comment type="caution">
    <text evidence="3">The sequence shown here is derived from an EMBL/GenBank/DDBJ whole genome shotgun (WGS) entry which is preliminary data.</text>
</comment>
<sequence length="908" mass="101779">MPIFNNGGKATNVKNTKKSRSLISGGQSDITKKLKSSAVPGNRVSTLNKRTTKKAHVPVKPGKKVINPNKNLDGCAKLLSNMLDKDGGGAQKSRFDVSSRPMQPYRAAPQKTDPQKTAFNQRLVSSTPEPWEISPLSQIQKLEQQYYALQQDKHALPTQVEGMFSIYSDSDGTGQFQKTQDKSQHERSFPRPLSAMLVSHDNQNIQNPIPESLSKFAAPRSILKPEMTAGRQPIGPSNPDSSFNVSSIEYASLPNKTKTENPRIWTQTERSILDHLATSTEIPRDNSRNNSSAHEPTLVYRGRTYGTDSNQNYEENQQLLSHTSPRRERAKEREEYSESLHLYSMPASLNESRKSNSPQRNHSPRRPKSPEHFSPERSQRVNSRKSEGQVDVETEEVIPYPSSSAVAVTKTAKHLIKELKALANINNDLEVNRLTNELDRAITQLTSHSHQIELDLALQPLRSENATLRRKVRLLNQQVKEQQLILESKQQDVEIDNEFQLVHLQLTNSQLKKELDFEKEARQAMNKDMTASIEKLTKERQEMLEVLHQKNVDQHKVTDERSKAELHMQGEVDVCKQQLQQLKLQAEHFQQESHMAASALQQKDAEINRLQNLVCGLQSSMSGLVRDLEGTAWTEPLSLQRMNQLLTTNAVPNRTVRATRSAEDNRPIFGTRQATVPQTRPPIQATPLTSTMNLPQSSGKTVRFQTYATNNMAHSTGRVNSTNPRSHNSQLHEALDLIDMDKENLVESRNVLQRPKSSSPLKAPDETLKNESQLNRYSITDYFRKYPANMNTKGAMIGESYLHGVSGSSMPGPSGAIEPGMNSLNATPWISMSSHGTRGAGQINTFGKGLCDVSMSTINSETSVVSESTISSVISVDDRMFRDGLKQLDDNIARLQHTLKQKSFSKSN</sequence>
<proteinExistence type="predicted"/>
<dbReference type="OrthoDB" id="10014807at2759"/>
<feature type="region of interest" description="Disordered" evidence="2">
    <location>
        <begin position="749"/>
        <end position="769"/>
    </location>
</feature>
<feature type="compositionally biased region" description="Basic and acidic residues" evidence="2">
    <location>
        <begin position="84"/>
        <end position="97"/>
    </location>
</feature>
<feature type="compositionally biased region" description="Polar residues" evidence="2">
    <location>
        <begin position="347"/>
        <end position="361"/>
    </location>
</feature>
<dbReference type="InterPro" id="IPR029343">
    <property type="entry name" value="CCDC14"/>
</dbReference>
<evidence type="ECO:0000256" key="2">
    <source>
        <dbReference type="SAM" id="MobiDB-lite"/>
    </source>
</evidence>
<dbReference type="Proteomes" id="UP000749559">
    <property type="component" value="Unassembled WGS sequence"/>
</dbReference>
<dbReference type="GO" id="GO:0071539">
    <property type="term" value="P:protein localization to centrosome"/>
    <property type="evidence" value="ECO:0007669"/>
    <property type="project" value="TreeGrafter"/>
</dbReference>
<dbReference type="PANTHER" id="PTHR22367">
    <property type="entry name" value="COILED-COIL DOMAIN-CONTAINING PROTEIN 14"/>
    <property type="match status" value="1"/>
</dbReference>
<feature type="compositionally biased region" description="Basic and acidic residues" evidence="2">
    <location>
        <begin position="325"/>
        <end position="338"/>
    </location>
</feature>
<feature type="region of interest" description="Disordered" evidence="2">
    <location>
        <begin position="84"/>
        <end position="114"/>
    </location>
</feature>
<evidence type="ECO:0000313" key="3">
    <source>
        <dbReference type="EMBL" id="CAH1788687.1"/>
    </source>
</evidence>
<feature type="coiled-coil region" evidence="1">
    <location>
        <begin position="412"/>
        <end position="592"/>
    </location>
</feature>
<evidence type="ECO:0000313" key="4">
    <source>
        <dbReference type="Proteomes" id="UP000749559"/>
    </source>
</evidence>
<protein>
    <submittedName>
        <fullName evidence="3">Uncharacterized protein</fullName>
    </submittedName>
</protein>
<dbReference type="AlphaFoldDB" id="A0A8J1UFR5"/>
<feature type="compositionally biased region" description="Polar residues" evidence="2">
    <location>
        <begin position="306"/>
        <end position="323"/>
    </location>
</feature>
<gene>
    <name evidence="3" type="ORF">OFUS_LOCUS14172</name>
</gene>
<feature type="compositionally biased region" description="Polar residues" evidence="2">
    <location>
        <begin position="686"/>
        <end position="698"/>
    </location>
</feature>
<feature type="compositionally biased region" description="Basic and acidic residues" evidence="2">
    <location>
        <begin position="368"/>
        <end position="388"/>
    </location>
</feature>
<feature type="region of interest" description="Disordered" evidence="2">
    <location>
        <begin position="277"/>
        <end position="396"/>
    </location>
</feature>
<keyword evidence="1" id="KW-0175">Coiled coil</keyword>
<accession>A0A8J1UFR5</accession>
<keyword evidence="4" id="KW-1185">Reference proteome</keyword>
<evidence type="ECO:0000256" key="1">
    <source>
        <dbReference type="SAM" id="Coils"/>
    </source>
</evidence>
<dbReference type="Pfam" id="PF15254">
    <property type="entry name" value="CCDC14"/>
    <property type="match status" value="2"/>
</dbReference>
<feature type="region of interest" description="Disordered" evidence="2">
    <location>
        <begin position="676"/>
        <end position="698"/>
    </location>
</feature>
<name>A0A8J1UFR5_OWEFU</name>
<dbReference type="EMBL" id="CAIIXF020000007">
    <property type="protein sequence ID" value="CAH1788687.1"/>
    <property type="molecule type" value="Genomic_DNA"/>
</dbReference>
<organism evidence="3 4">
    <name type="scientific">Owenia fusiformis</name>
    <name type="common">Polychaete worm</name>
    <dbReference type="NCBI Taxonomy" id="6347"/>
    <lineage>
        <taxon>Eukaryota</taxon>
        <taxon>Metazoa</taxon>
        <taxon>Spiralia</taxon>
        <taxon>Lophotrochozoa</taxon>
        <taxon>Annelida</taxon>
        <taxon>Polychaeta</taxon>
        <taxon>Sedentaria</taxon>
        <taxon>Canalipalpata</taxon>
        <taxon>Sabellida</taxon>
        <taxon>Oweniida</taxon>
        <taxon>Oweniidae</taxon>
        <taxon>Owenia</taxon>
    </lineage>
</organism>
<dbReference type="GO" id="GO:0034451">
    <property type="term" value="C:centriolar satellite"/>
    <property type="evidence" value="ECO:0007669"/>
    <property type="project" value="TreeGrafter"/>
</dbReference>